<protein>
    <submittedName>
        <fullName evidence="3">DUF459 domain-containing protein</fullName>
    </submittedName>
</protein>
<dbReference type="RefSeq" id="WP_154453580.1">
    <property type="nucleotide sequence ID" value="NZ_CP044328.1"/>
</dbReference>
<dbReference type="InterPro" id="IPR007407">
    <property type="entry name" value="DUF459"/>
</dbReference>
<dbReference type="CDD" id="cd01829">
    <property type="entry name" value="SGNH_hydrolase_peri2"/>
    <property type="match status" value="1"/>
</dbReference>
<dbReference type="SUPFAM" id="SSF52266">
    <property type="entry name" value="SGNH hydrolase"/>
    <property type="match status" value="1"/>
</dbReference>
<feature type="compositionally biased region" description="Low complexity" evidence="1">
    <location>
        <begin position="329"/>
        <end position="347"/>
    </location>
</feature>
<sequence length="438" mass="46885">MSRSVQTLRLVMALFLGALLTSATPGASFAQDPFTEFFGGIFGGHPQHGWGPRGEPRVRRIMPHRENRAPTYWHGQTDNPRRAAKRTDGAAPDQAQNTAVTQPTFVVATIGDTLGLLLANGLKDGFSDRPDVAILRKGRESSGLVREDFYDWPKAAKEIAADPQKINVAVVMLGSNDRQAIQQGQESIEPLSPRWREIYAARVDAVIAAFKEKNIPVIWVGLPVMKNERLSADMAQLNEIFKARAAHANIPYVDLWDAMTDEHGQYSAFGPDINGQIVKLRSADGVHFTDAGARSVAHFVEGEIKKYYDASRQQAPVAGAPATPQPESAGATAPQQPVAAAPADGQPIVFRSPVGGPSAAPSLPERPAVGPTQQLTGAGAATELARRTPAGKAAADAGTPAQALARHVFVEGGDQNPRSNRADDYSWRPAANAPSQPR</sequence>
<name>A0ABX6EKN7_9HYPH</name>
<feature type="signal peptide" evidence="2">
    <location>
        <begin position="1"/>
        <end position="30"/>
    </location>
</feature>
<dbReference type="Pfam" id="PF04311">
    <property type="entry name" value="DUF459"/>
    <property type="match status" value="1"/>
</dbReference>
<evidence type="ECO:0000313" key="4">
    <source>
        <dbReference type="Proteomes" id="UP000424673"/>
    </source>
</evidence>
<dbReference type="InterPro" id="IPR036514">
    <property type="entry name" value="SGNH_hydro_sf"/>
</dbReference>
<dbReference type="Proteomes" id="UP000424673">
    <property type="component" value="Chromosome"/>
</dbReference>
<feature type="chain" id="PRO_5045815607" evidence="2">
    <location>
        <begin position="31"/>
        <end position="438"/>
    </location>
</feature>
<feature type="region of interest" description="Disordered" evidence="1">
    <location>
        <begin position="408"/>
        <end position="438"/>
    </location>
</feature>
<organism evidence="3 4">
    <name type="scientific">Methylocystis rosea</name>
    <dbReference type="NCBI Taxonomy" id="173366"/>
    <lineage>
        <taxon>Bacteria</taxon>
        <taxon>Pseudomonadati</taxon>
        <taxon>Pseudomonadota</taxon>
        <taxon>Alphaproteobacteria</taxon>
        <taxon>Hyphomicrobiales</taxon>
        <taxon>Methylocystaceae</taxon>
        <taxon>Methylocystis</taxon>
    </lineage>
</organism>
<dbReference type="PANTHER" id="PTHR30383:SF24">
    <property type="entry name" value="THIOESTERASE 1_PROTEASE 1_LYSOPHOSPHOLIPASE L1"/>
    <property type="match status" value="1"/>
</dbReference>
<proteinExistence type="predicted"/>
<gene>
    <name evidence="3" type="ORF">F7D13_15585</name>
</gene>
<evidence type="ECO:0000256" key="2">
    <source>
        <dbReference type="SAM" id="SignalP"/>
    </source>
</evidence>
<dbReference type="EMBL" id="CP044328">
    <property type="protein sequence ID" value="QGM95338.1"/>
    <property type="molecule type" value="Genomic_DNA"/>
</dbReference>
<accession>A0ABX6EKN7</accession>
<feature type="region of interest" description="Disordered" evidence="1">
    <location>
        <begin position="69"/>
        <end position="97"/>
    </location>
</feature>
<evidence type="ECO:0000256" key="1">
    <source>
        <dbReference type="SAM" id="MobiDB-lite"/>
    </source>
</evidence>
<reference evidence="4" key="1">
    <citation type="submission" date="2019-09" db="EMBL/GenBank/DDBJ databases">
        <title>Isolation and complete genome sequencing of Methylocystis species.</title>
        <authorList>
            <person name="Rumah B.L."/>
            <person name="Stead C.E."/>
            <person name="Stevens B.C."/>
            <person name="Minton N.P."/>
            <person name="Grosse-Honebrink A."/>
            <person name="Zhang Y."/>
        </authorList>
    </citation>
    <scope>NUCLEOTIDE SEQUENCE [LARGE SCALE GENOMIC DNA]</scope>
    <source>
        <strain evidence="4">BRCS1</strain>
    </source>
</reference>
<feature type="compositionally biased region" description="Basic and acidic residues" evidence="1">
    <location>
        <begin position="79"/>
        <end position="88"/>
    </location>
</feature>
<keyword evidence="4" id="KW-1185">Reference proteome</keyword>
<keyword evidence="2" id="KW-0732">Signal</keyword>
<feature type="region of interest" description="Disordered" evidence="1">
    <location>
        <begin position="315"/>
        <end position="373"/>
    </location>
</feature>
<reference evidence="3 4" key="2">
    <citation type="journal article" date="2021" name="AMB Express">
        <title>Isolation and characterisation of Methylocystis spp. for poly-3-hydroxybutyrate production using waste methane feedstocks.</title>
        <authorList>
            <person name="Rumah B.L."/>
            <person name="Stead C.E."/>
            <person name="Claxton Stevens B.H."/>
            <person name="Minton N.P."/>
            <person name="Grosse-Honebrink A."/>
            <person name="Zhang Y."/>
        </authorList>
    </citation>
    <scope>NUCLEOTIDE SEQUENCE [LARGE SCALE GENOMIC DNA]</scope>
    <source>
        <strain evidence="3 4">BRCS1</strain>
    </source>
</reference>
<dbReference type="Gene3D" id="3.40.50.1110">
    <property type="entry name" value="SGNH hydrolase"/>
    <property type="match status" value="1"/>
</dbReference>
<dbReference type="InterPro" id="IPR051532">
    <property type="entry name" value="Ester_Hydrolysis_Enzymes"/>
</dbReference>
<evidence type="ECO:0000313" key="3">
    <source>
        <dbReference type="EMBL" id="QGM95338.1"/>
    </source>
</evidence>
<dbReference type="PANTHER" id="PTHR30383">
    <property type="entry name" value="THIOESTERASE 1/PROTEASE 1/LYSOPHOSPHOLIPASE L1"/>
    <property type="match status" value="1"/>
</dbReference>